<evidence type="ECO:0000313" key="3">
    <source>
        <dbReference type="Proteomes" id="UP000053611"/>
    </source>
</evidence>
<feature type="region of interest" description="Disordered" evidence="1">
    <location>
        <begin position="78"/>
        <end position="102"/>
    </location>
</feature>
<sequence length="219" mass="23466">MISLSSLVPLLGLPPSAELSASLARALSPEAKAANIPEIKTYPDATYHNYYALGVSLCFRPASPSILVLDSIDIFNPPSPSPSSSSSTTSRSKPTYAPPPPLLLPFADPEVVLPPRKGEGEVRYPRPDLVVVRETTGREVVRALGEPSRKGAGGWVGVWLEWVVALRMGEGRVEVGVMLELSDPKSDGEEAKAKGVGGVWDRAAGWPWASIKVFRPTKK</sequence>
<evidence type="ECO:0000313" key="2">
    <source>
        <dbReference type="EMBL" id="KLT39656.1"/>
    </source>
</evidence>
<keyword evidence="3" id="KW-1185">Reference proteome</keyword>
<accession>A0A0J0XF17</accession>
<dbReference type="EMBL" id="KQ087252">
    <property type="protein sequence ID" value="KLT39656.1"/>
    <property type="molecule type" value="Genomic_DNA"/>
</dbReference>
<name>A0A0J0XF17_9TREE</name>
<dbReference type="AlphaFoldDB" id="A0A0J0XF17"/>
<dbReference type="Proteomes" id="UP000053611">
    <property type="component" value="Unassembled WGS sequence"/>
</dbReference>
<feature type="compositionally biased region" description="Low complexity" evidence="1">
    <location>
        <begin position="82"/>
        <end position="95"/>
    </location>
</feature>
<dbReference type="GeneID" id="28984812"/>
<dbReference type="RefSeq" id="XP_018276147.1">
    <property type="nucleotide sequence ID" value="XM_018424209.1"/>
</dbReference>
<organism evidence="2 3">
    <name type="scientific">Cutaneotrichosporon oleaginosum</name>
    <dbReference type="NCBI Taxonomy" id="879819"/>
    <lineage>
        <taxon>Eukaryota</taxon>
        <taxon>Fungi</taxon>
        <taxon>Dikarya</taxon>
        <taxon>Basidiomycota</taxon>
        <taxon>Agaricomycotina</taxon>
        <taxon>Tremellomycetes</taxon>
        <taxon>Trichosporonales</taxon>
        <taxon>Trichosporonaceae</taxon>
        <taxon>Cutaneotrichosporon</taxon>
    </lineage>
</organism>
<proteinExistence type="predicted"/>
<protein>
    <submittedName>
        <fullName evidence="2">Uncharacterized protein</fullName>
    </submittedName>
</protein>
<gene>
    <name evidence="2" type="ORF">CC85DRAFT_288304</name>
</gene>
<reference evidence="2 3" key="1">
    <citation type="submission" date="2015-03" db="EMBL/GenBank/DDBJ databases">
        <title>Genomics and transcriptomics of the oil-accumulating basidiomycete yeast T. oleaginosus allow insights into substrate utilization and the diverse evolutionary trajectories of mating systems in fungi.</title>
        <authorList>
            <consortium name="DOE Joint Genome Institute"/>
            <person name="Kourist R."/>
            <person name="Kracht O."/>
            <person name="Bracharz F."/>
            <person name="Lipzen A."/>
            <person name="Nolan M."/>
            <person name="Ohm R."/>
            <person name="Grigoriev I."/>
            <person name="Sun S."/>
            <person name="Heitman J."/>
            <person name="Bruck T."/>
            <person name="Nowrousian M."/>
        </authorList>
    </citation>
    <scope>NUCLEOTIDE SEQUENCE [LARGE SCALE GENOMIC DNA]</scope>
    <source>
        <strain evidence="2 3">IBC0246</strain>
    </source>
</reference>
<dbReference type="OrthoDB" id="2224399at2759"/>
<evidence type="ECO:0000256" key="1">
    <source>
        <dbReference type="SAM" id="MobiDB-lite"/>
    </source>
</evidence>